<evidence type="ECO:0000256" key="1">
    <source>
        <dbReference type="SAM" id="Phobius"/>
    </source>
</evidence>
<evidence type="ECO:0000313" key="3">
    <source>
        <dbReference type="Proteomes" id="UP000011939"/>
    </source>
</evidence>
<keyword evidence="1" id="KW-0472">Membrane</keyword>
<keyword evidence="1" id="KW-0812">Transmembrane</keyword>
<dbReference type="Proteomes" id="UP000011939">
    <property type="component" value="Unassembled WGS sequence"/>
</dbReference>
<dbReference type="AlphaFoldDB" id="M5IE16"/>
<accession>M5IE16</accession>
<feature type="transmembrane region" description="Helical" evidence="1">
    <location>
        <begin position="48"/>
        <end position="67"/>
    </location>
</feature>
<feature type="transmembrane region" description="Helical" evidence="1">
    <location>
        <begin position="22"/>
        <end position="41"/>
    </location>
</feature>
<dbReference type="EMBL" id="AMZQ01000011">
    <property type="protein sequence ID" value="EKU10617.1"/>
    <property type="molecule type" value="Genomic_DNA"/>
</dbReference>
<proteinExistence type="predicted"/>
<protein>
    <submittedName>
        <fullName evidence="2">Uncharacterized protein</fullName>
    </submittedName>
</protein>
<dbReference type="eggNOG" id="ENOG5032MSG">
    <property type="taxonomic scope" value="Bacteria"/>
</dbReference>
<evidence type="ECO:0000313" key="2">
    <source>
        <dbReference type="EMBL" id="EKU10617.1"/>
    </source>
</evidence>
<organism evidence="2 3">
    <name type="scientific">Campylobacter showae CSUNSWCD</name>
    <dbReference type="NCBI Taxonomy" id="1244083"/>
    <lineage>
        <taxon>Bacteria</taxon>
        <taxon>Pseudomonadati</taxon>
        <taxon>Campylobacterota</taxon>
        <taxon>Epsilonproteobacteria</taxon>
        <taxon>Campylobacterales</taxon>
        <taxon>Campylobacteraceae</taxon>
        <taxon>Campylobacter</taxon>
    </lineage>
</organism>
<reference evidence="2 3" key="1">
    <citation type="journal article" date="2013" name="Genome Announc.">
        <title>Genome Sequence of Campylobacter showae UNSWCD, Isolated from a Patient with Crohn's Disease.</title>
        <authorList>
            <person name="Tay A.P."/>
            <person name="Kaakoush N.O."/>
            <person name="Deshpande N.P."/>
            <person name="Chen Z."/>
            <person name="Mitchell H."/>
            <person name="Wilkins M.R."/>
        </authorList>
    </citation>
    <scope>NUCLEOTIDE SEQUENCE [LARGE SCALE GENOMIC DNA]</scope>
    <source>
        <strain evidence="2 3">CSUNSWCD</strain>
    </source>
</reference>
<name>M5IE16_9BACT</name>
<dbReference type="PATRIC" id="fig|1244083.3.peg.1935"/>
<keyword evidence="1" id="KW-1133">Transmembrane helix</keyword>
<feature type="transmembrane region" description="Helical" evidence="1">
    <location>
        <begin position="139"/>
        <end position="160"/>
    </location>
</feature>
<comment type="caution">
    <text evidence="2">The sequence shown here is derived from an EMBL/GenBank/DDBJ whole genome shotgun (WGS) entry which is preliminary data.</text>
</comment>
<sequence length="222" mass="26170">MVSKIQRDYDKEPIIIRDLSRFYRYFTLTLVMLPLLFYCLAYSYNSDVFTKTIILATMSIGLLFYSIHKNIQYYKNGKQIFEINNQNIKYSTFDLKADFAVDNIENVEFVLAANHEYGKDAYKDKSLFNLVFKTDILELFFYVSTKILIVLIYAFFILPFKFISRKSIKTFLVFFKDGGYLNIVPNNKVEFNELLSFFKSKNIAVKNKSNLIYTSHEETKIG</sequence>
<gene>
    <name evidence="2" type="ORF">CSUNSWCD_691</name>
</gene>